<name>A0A815H883_9BILA</name>
<comment type="caution">
    <text evidence="11">The sequence shown here is derived from an EMBL/GenBank/DDBJ whole genome shotgun (WGS) entry which is preliminary data.</text>
</comment>
<keyword evidence="12" id="KW-1185">Reference proteome</keyword>
<evidence type="ECO:0000256" key="6">
    <source>
        <dbReference type="ARBA" id="ARBA00023136"/>
    </source>
</evidence>
<evidence type="ECO:0000256" key="4">
    <source>
        <dbReference type="ARBA" id="ARBA00022968"/>
    </source>
</evidence>
<keyword evidence="3 8" id="KW-0812">Transmembrane</keyword>
<comment type="subcellular location">
    <subcellularLocation>
        <location evidence="1">Membrane</location>
        <topology evidence="1">Single-pass type II membrane protein</topology>
    </subcellularLocation>
</comment>
<dbReference type="GO" id="GO:0001671">
    <property type="term" value="F:ATPase activator activity"/>
    <property type="evidence" value="ECO:0007669"/>
    <property type="project" value="TreeGrafter"/>
</dbReference>
<evidence type="ECO:0000256" key="3">
    <source>
        <dbReference type="ARBA" id="ARBA00022692"/>
    </source>
</evidence>
<proteinExistence type="inferred from homology"/>
<dbReference type="EMBL" id="CAJNOI010000003">
    <property type="protein sequence ID" value="CAF0733230.1"/>
    <property type="molecule type" value="Genomic_DNA"/>
</dbReference>
<evidence type="ECO:0000256" key="2">
    <source>
        <dbReference type="ARBA" id="ARBA00005876"/>
    </source>
</evidence>
<dbReference type="AlphaFoldDB" id="A0A815H883"/>
<evidence type="ECO:0000256" key="1">
    <source>
        <dbReference type="ARBA" id="ARBA00004606"/>
    </source>
</evidence>
<dbReference type="Proteomes" id="UP000663877">
    <property type="component" value="Unassembled WGS sequence"/>
</dbReference>
<dbReference type="PANTHER" id="PTHR11523">
    <property type="entry name" value="SODIUM/POTASSIUM-DEPENDENT ATPASE BETA SUBUNIT"/>
    <property type="match status" value="1"/>
</dbReference>
<dbReference type="EMBL" id="CAJNOM010000316">
    <property type="protein sequence ID" value="CAF1350897.1"/>
    <property type="molecule type" value="Genomic_DNA"/>
</dbReference>
<evidence type="ECO:0000256" key="7">
    <source>
        <dbReference type="SAM" id="MobiDB-lite"/>
    </source>
</evidence>
<dbReference type="EMBL" id="CAJNOM010000209">
    <property type="protein sequence ID" value="CAF1232215.1"/>
    <property type="molecule type" value="Genomic_DNA"/>
</dbReference>
<evidence type="ECO:0000313" key="9">
    <source>
        <dbReference type="EMBL" id="CAF0733230.1"/>
    </source>
</evidence>
<evidence type="ECO:0000313" key="12">
    <source>
        <dbReference type="Proteomes" id="UP000663832"/>
    </source>
</evidence>
<accession>A0A815H883</accession>
<feature type="region of interest" description="Disordered" evidence="7">
    <location>
        <begin position="65"/>
        <end position="87"/>
    </location>
</feature>
<dbReference type="OrthoDB" id="5912413at2759"/>
<reference evidence="11" key="1">
    <citation type="submission" date="2021-02" db="EMBL/GenBank/DDBJ databases">
        <authorList>
            <person name="Nowell W R."/>
        </authorList>
    </citation>
    <scope>NUCLEOTIDE SEQUENCE</scope>
</reference>
<protein>
    <submittedName>
        <fullName evidence="11">Uncharacterized protein</fullName>
    </submittedName>
</protein>
<evidence type="ECO:0000313" key="11">
    <source>
        <dbReference type="EMBL" id="CAF1350897.1"/>
    </source>
</evidence>
<dbReference type="Gene3D" id="2.60.40.1660">
    <property type="entry name" value="Na, k-atpase alpha subunit"/>
    <property type="match status" value="1"/>
</dbReference>
<evidence type="ECO:0000256" key="5">
    <source>
        <dbReference type="ARBA" id="ARBA00022989"/>
    </source>
</evidence>
<dbReference type="GO" id="GO:0036376">
    <property type="term" value="P:sodium ion export across plasma membrane"/>
    <property type="evidence" value="ECO:0007669"/>
    <property type="project" value="TreeGrafter"/>
</dbReference>
<dbReference type="GO" id="GO:0030007">
    <property type="term" value="P:intracellular potassium ion homeostasis"/>
    <property type="evidence" value="ECO:0007669"/>
    <property type="project" value="TreeGrafter"/>
</dbReference>
<dbReference type="Proteomes" id="UP000663832">
    <property type="component" value="Unassembled WGS sequence"/>
</dbReference>
<comment type="similarity">
    <text evidence="2">Belongs to the X(+)/potassium ATPases subunit beta family.</text>
</comment>
<dbReference type="PANTHER" id="PTHR11523:SF28">
    <property type="entry name" value="NA_K-ATPASE BETA SUBUNIT ISOFORM 4-RELATED"/>
    <property type="match status" value="1"/>
</dbReference>
<dbReference type="GO" id="GO:1990573">
    <property type="term" value="P:potassium ion import across plasma membrane"/>
    <property type="evidence" value="ECO:0007669"/>
    <property type="project" value="TreeGrafter"/>
</dbReference>
<sequence length="318" mass="35658">MGSKLSGLGSAVYDSKRKQFLGRDGAGWGKLGVFYFFFYIGLAGFFCAMLAIFMAFTPRDHPRYTTDESRMETRSNPLAPGLGFRPQPDVDKNLIFLDKTSDNEGKSPYAESLDQYLQIYYWKQGERKATNEDGEEEGDSSAVQEFNIANPGGCVSGNDYGYKNGKPCVLVKMNKIVGFEPLPGYAPGEKGNSTCGPKPSDIAVHCQGEYPADVDNMGPINYMSEKGQDRKCGSLNTKWFPYHGKSDRKNVYQAPYIWVQFEQPKPNVLINVICRVYGQNIHYDKKTGRALTRFQIYVKDLPQKKQRGTNSRTNAGEN</sequence>
<dbReference type="GO" id="GO:0006883">
    <property type="term" value="P:intracellular sodium ion homeostasis"/>
    <property type="evidence" value="ECO:0007669"/>
    <property type="project" value="TreeGrafter"/>
</dbReference>
<organism evidence="11 12">
    <name type="scientific">Adineta steineri</name>
    <dbReference type="NCBI Taxonomy" id="433720"/>
    <lineage>
        <taxon>Eukaryota</taxon>
        <taxon>Metazoa</taxon>
        <taxon>Spiralia</taxon>
        <taxon>Gnathifera</taxon>
        <taxon>Rotifera</taxon>
        <taxon>Eurotatoria</taxon>
        <taxon>Bdelloidea</taxon>
        <taxon>Adinetida</taxon>
        <taxon>Adinetidae</taxon>
        <taxon>Adineta</taxon>
    </lineage>
</organism>
<gene>
    <name evidence="9" type="ORF">BJG266_LOCUS1336</name>
    <name evidence="10" type="ORF">QVE165_LOCUS27499</name>
    <name evidence="11" type="ORF">QVE165_LOCUS33982</name>
</gene>
<keyword evidence="5 8" id="KW-1133">Transmembrane helix</keyword>
<dbReference type="InterPro" id="IPR000402">
    <property type="entry name" value="Na/K_ATPase_sub_beta"/>
</dbReference>
<dbReference type="Pfam" id="PF00287">
    <property type="entry name" value="Na_K-ATPase"/>
    <property type="match status" value="1"/>
</dbReference>
<dbReference type="GO" id="GO:0005890">
    <property type="term" value="C:sodium:potassium-exchanging ATPase complex"/>
    <property type="evidence" value="ECO:0007669"/>
    <property type="project" value="InterPro"/>
</dbReference>
<evidence type="ECO:0000256" key="8">
    <source>
        <dbReference type="SAM" id="Phobius"/>
    </source>
</evidence>
<dbReference type="InterPro" id="IPR038702">
    <property type="entry name" value="Na/K_ATPase_sub_beta_sf"/>
</dbReference>
<keyword evidence="6 8" id="KW-0472">Membrane</keyword>
<keyword evidence="4" id="KW-0735">Signal-anchor</keyword>
<feature type="transmembrane region" description="Helical" evidence="8">
    <location>
        <begin position="33"/>
        <end position="56"/>
    </location>
</feature>
<evidence type="ECO:0000313" key="10">
    <source>
        <dbReference type="EMBL" id="CAF1232215.1"/>
    </source>
</evidence>